<reference evidence="1 2" key="1">
    <citation type="submission" date="2017-06" db="EMBL/GenBank/DDBJ databases">
        <title>Draft genome sequence of anaerobic fermentative bacterium Anaeromicrobium sediminis DY2726D isolated from West Pacific Ocean sediments.</title>
        <authorList>
            <person name="Zeng X."/>
        </authorList>
    </citation>
    <scope>NUCLEOTIDE SEQUENCE [LARGE SCALE GENOMIC DNA]</scope>
    <source>
        <strain evidence="1 2">DY2726D</strain>
    </source>
</reference>
<accession>A0A267MP51</accession>
<comment type="caution">
    <text evidence="1">The sequence shown here is derived from an EMBL/GenBank/DDBJ whole genome shotgun (WGS) entry which is preliminary data.</text>
</comment>
<dbReference type="EMBL" id="NIBG01000002">
    <property type="protein sequence ID" value="PAB60520.1"/>
    <property type="molecule type" value="Genomic_DNA"/>
</dbReference>
<name>A0A267MP51_9FIRM</name>
<dbReference type="InterPro" id="IPR021321">
    <property type="entry name" value="DUF2922"/>
</dbReference>
<dbReference type="OrthoDB" id="9795264at2"/>
<dbReference type="Proteomes" id="UP000216024">
    <property type="component" value="Unassembled WGS sequence"/>
</dbReference>
<organism evidence="1 2">
    <name type="scientific">Anaeromicrobium sediminis</name>
    <dbReference type="NCBI Taxonomy" id="1478221"/>
    <lineage>
        <taxon>Bacteria</taxon>
        <taxon>Bacillati</taxon>
        <taxon>Bacillota</taxon>
        <taxon>Clostridia</taxon>
        <taxon>Peptostreptococcales</taxon>
        <taxon>Thermotaleaceae</taxon>
        <taxon>Anaeromicrobium</taxon>
    </lineage>
</organism>
<evidence type="ECO:0000313" key="1">
    <source>
        <dbReference type="EMBL" id="PAB60520.1"/>
    </source>
</evidence>
<dbReference type="RefSeq" id="WP_095130842.1">
    <property type="nucleotide sequence ID" value="NZ_NIBG01000002.1"/>
</dbReference>
<protein>
    <recommendedName>
        <fullName evidence="3">DUF2922 domain-containing protein</fullName>
    </recommendedName>
</protein>
<dbReference type="Pfam" id="PF11148">
    <property type="entry name" value="DUF2922"/>
    <property type="match status" value="1"/>
</dbReference>
<gene>
    <name evidence="1" type="ORF">CCE28_02975</name>
</gene>
<evidence type="ECO:0008006" key="3">
    <source>
        <dbReference type="Google" id="ProtNLM"/>
    </source>
</evidence>
<evidence type="ECO:0000313" key="2">
    <source>
        <dbReference type="Proteomes" id="UP000216024"/>
    </source>
</evidence>
<sequence>MKKLEMKFRNELGRIATLSVDYVRDDVTREEVETVMQSIIDKNVFQTENGKLKEIDSADIVSTDVVELI</sequence>
<keyword evidence="2" id="KW-1185">Reference proteome</keyword>
<dbReference type="AlphaFoldDB" id="A0A267MP51"/>
<proteinExistence type="predicted"/>